<proteinExistence type="predicted"/>
<feature type="chain" id="PRO_5013367952" description="Secreted protein" evidence="1">
    <location>
        <begin position="17"/>
        <end position="74"/>
    </location>
</feature>
<evidence type="ECO:0000256" key="1">
    <source>
        <dbReference type="SAM" id="SignalP"/>
    </source>
</evidence>
<evidence type="ECO:0000313" key="2">
    <source>
        <dbReference type="EMBL" id="ORZ37885.1"/>
    </source>
</evidence>
<reference evidence="2 3" key="1">
    <citation type="submission" date="2016-07" db="EMBL/GenBank/DDBJ databases">
        <title>Pervasive Adenine N6-methylation of Active Genes in Fungi.</title>
        <authorList>
            <consortium name="DOE Joint Genome Institute"/>
            <person name="Mondo S.J."/>
            <person name="Dannebaum R.O."/>
            <person name="Kuo R.C."/>
            <person name="Labutti K."/>
            <person name="Haridas S."/>
            <person name="Kuo A."/>
            <person name="Salamov A."/>
            <person name="Ahrendt S.R."/>
            <person name="Lipzen A."/>
            <person name="Sullivan W."/>
            <person name="Andreopoulos W.B."/>
            <person name="Clum A."/>
            <person name="Lindquist E."/>
            <person name="Daum C."/>
            <person name="Ramamoorthy G.K."/>
            <person name="Gryganskyi A."/>
            <person name="Culley D."/>
            <person name="Magnuson J.K."/>
            <person name="James T.Y."/>
            <person name="O'Malley M.A."/>
            <person name="Stajich J.E."/>
            <person name="Spatafora J.W."/>
            <person name="Visel A."/>
            <person name="Grigoriev I.V."/>
        </authorList>
    </citation>
    <scope>NUCLEOTIDE SEQUENCE [LARGE SCALE GENOMIC DNA]</scope>
    <source>
        <strain evidence="2 3">PL171</strain>
    </source>
</reference>
<gene>
    <name evidence="2" type="ORF">BCR44DRAFT_1027856</name>
</gene>
<keyword evidence="1" id="KW-0732">Signal</keyword>
<comment type="caution">
    <text evidence="2">The sequence shown here is derived from an EMBL/GenBank/DDBJ whole genome shotgun (WGS) entry which is preliminary data.</text>
</comment>
<dbReference type="EMBL" id="MCFL01000011">
    <property type="protein sequence ID" value="ORZ37885.1"/>
    <property type="molecule type" value="Genomic_DNA"/>
</dbReference>
<accession>A0A1Y2HTI0</accession>
<evidence type="ECO:0000313" key="3">
    <source>
        <dbReference type="Proteomes" id="UP000193411"/>
    </source>
</evidence>
<organism evidence="2 3">
    <name type="scientific">Catenaria anguillulae PL171</name>
    <dbReference type="NCBI Taxonomy" id="765915"/>
    <lineage>
        <taxon>Eukaryota</taxon>
        <taxon>Fungi</taxon>
        <taxon>Fungi incertae sedis</taxon>
        <taxon>Blastocladiomycota</taxon>
        <taxon>Blastocladiomycetes</taxon>
        <taxon>Blastocladiales</taxon>
        <taxon>Catenariaceae</taxon>
        <taxon>Catenaria</taxon>
    </lineage>
</organism>
<protein>
    <recommendedName>
        <fullName evidence="4">Secreted protein</fullName>
    </recommendedName>
</protein>
<sequence length="74" mass="8352">MLNAFSLLLALPASLPSQRRWLLAGGGHEEQPRSPSIQMLCTWGCWHHGHLAHADAKTVKRLAIKSRMHYLKLL</sequence>
<dbReference type="AlphaFoldDB" id="A0A1Y2HTI0"/>
<feature type="signal peptide" evidence="1">
    <location>
        <begin position="1"/>
        <end position="16"/>
    </location>
</feature>
<name>A0A1Y2HTI0_9FUNG</name>
<keyword evidence="3" id="KW-1185">Reference proteome</keyword>
<evidence type="ECO:0008006" key="4">
    <source>
        <dbReference type="Google" id="ProtNLM"/>
    </source>
</evidence>
<dbReference type="Proteomes" id="UP000193411">
    <property type="component" value="Unassembled WGS sequence"/>
</dbReference>